<sequence>MLHWIDQRMREIWPQHRHLPFGGRDIFFTGNAAQLDPVVPYALSTPLNRVRSEVHRKGREIWVGIPHVCKLTDHNRGK</sequence>
<reference evidence="2" key="1">
    <citation type="submission" date="2017-03" db="EMBL/GenBank/DDBJ databases">
        <title>Phytopthora megakarya and P. palmivora, two closely related causual agents of cacao black pod achieved similar genome size and gene model numbers by different mechanisms.</title>
        <authorList>
            <person name="Ali S."/>
            <person name="Shao J."/>
            <person name="Larry D.J."/>
            <person name="Kronmiller B."/>
            <person name="Shen D."/>
            <person name="Strem M.D."/>
            <person name="Melnick R.L."/>
            <person name="Guiltinan M.J."/>
            <person name="Tyler B.M."/>
            <person name="Meinhardt L.W."/>
            <person name="Bailey B.A."/>
        </authorList>
    </citation>
    <scope>NUCLEOTIDE SEQUENCE [LARGE SCALE GENOMIC DNA]</scope>
    <source>
        <strain evidence="2">zdho120</strain>
    </source>
</reference>
<accession>A0A225WEB8</accession>
<keyword evidence="2" id="KW-1185">Reference proteome</keyword>
<evidence type="ECO:0000313" key="1">
    <source>
        <dbReference type="EMBL" id="OWZ15588.1"/>
    </source>
</evidence>
<dbReference type="OrthoDB" id="120292at2759"/>
<name>A0A225WEB8_9STRA</name>
<comment type="caution">
    <text evidence="1">The sequence shown here is derived from an EMBL/GenBank/DDBJ whole genome shotgun (WGS) entry which is preliminary data.</text>
</comment>
<dbReference type="Proteomes" id="UP000198211">
    <property type="component" value="Unassembled WGS sequence"/>
</dbReference>
<dbReference type="EMBL" id="NBNE01001094">
    <property type="protein sequence ID" value="OWZ15588.1"/>
    <property type="molecule type" value="Genomic_DNA"/>
</dbReference>
<organism evidence="1 2">
    <name type="scientific">Phytophthora megakarya</name>
    <dbReference type="NCBI Taxonomy" id="4795"/>
    <lineage>
        <taxon>Eukaryota</taxon>
        <taxon>Sar</taxon>
        <taxon>Stramenopiles</taxon>
        <taxon>Oomycota</taxon>
        <taxon>Peronosporomycetes</taxon>
        <taxon>Peronosporales</taxon>
        <taxon>Peronosporaceae</taxon>
        <taxon>Phytophthora</taxon>
    </lineage>
</organism>
<proteinExistence type="predicted"/>
<evidence type="ECO:0000313" key="2">
    <source>
        <dbReference type="Proteomes" id="UP000198211"/>
    </source>
</evidence>
<gene>
    <name evidence="1" type="ORF">PHMEG_00010745</name>
</gene>
<protein>
    <submittedName>
        <fullName evidence="1">Uncharacterized protein</fullName>
    </submittedName>
</protein>
<dbReference type="AlphaFoldDB" id="A0A225WEB8"/>